<feature type="chain" id="PRO_5042254435" evidence="1">
    <location>
        <begin position="28"/>
        <end position="497"/>
    </location>
</feature>
<feature type="signal peptide" evidence="1">
    <location>
        <begin position="1"/>
        <end position="27"/>
    </location>
</feature>
<evidence type="ECO:0000313" key="3">
    <source>
        <dbReference type="EMBL" id="WCL55185.1"/>
    </source>
</evidence>
<name>A0AAF0BMX2_9PROT</name>
<accession>A0AAF0BMX2</accession>
<dbReference type="PANTHER" id="PTHR46825:SF9">
    <property type="entry name" value="BETA-LACTAMASE-RELATED DOMAIN-CONTAINING PROTEIN"/>
    <property type="match status" value="1"/>
</dbReference>
<evidence type="ECO:0000259" key="2">
    <source>
        <dbReference type="Pfam" id="PF00144"/>
    </source>
</evidence>
<keyword evidence="3" id="KW-0378">Hydrolase</keyword>
<sequence>MSRRTGRSATALAFVAMVQMAAAPAGAKEEKIFDEQADAAIAAFTSEWLSAQRDYEGWPSVTAAVIRQGEIVYEAGFGFANPATGVQATPDTIYSICSISKLFTAVAAMEMVEAGKITVLDPVEKHLPWFVLKQGFASSGPITIEGLLSHSSGLPREVDTPYWTAPEFHFPSKEEVRSVTSGQTTLYPARTQYQYSNLGLTLVGEIVEAVSGEDYDSFVRRTILDPLGMKDTTTSVPSALHGTRMAVGYGSVKRDRSRDAQPVFDAAAIGPAAGFASNVKDLAKFAQWQHRLLTDGGKEIIESHTLREMMLPHWVDPDWTFARGLGFRIMRDGPRNLVGHGGSCPGYRTTLLMDPDNDVAAAVMINAAGASPERVAARLMGFYREGSMKAEPKRVAKAKGGHGLTVKPDLGDYIGIYNSQPWGDESYVGLWRGDLAIFNLSSSDPVGNRERLYFVAKDQFVRVKDDGTQAEPIVFERDTGGKVIGFIQHSNRARRVR</sequence>
<keyword evidence="1" id="KW-0732">Signal</keyword>
<dbReference type="AlphaFoldDB" id="A0AAF0BMX2"/>
<dbReference type="KEGG" id="gso:PH603_05355"/>
<reference evidence="3" key="1">
    <citation type="submission" date="2023-01" db="EMBL/GenBank/DDBJ databases">
        <title>The genome sequence of Kordiimonadaceae bacterium 6D33.</title>
        <authorList>
            <person name="Liu Y."/>
        </authorList>
    </citation>
    <scope>NUCLEOTIDE SEQUENCE</scope>
    <source>
        <strain evidence="3">6D33</strain>
    </source>
</reference>
<dbReference type="InterPro" id="IPR012338">
    <property type="entry name" value="Beta-lactam/transpept-like"/>
</dbReference>
<protein>
    <submittedName>
        <fullName evidence="3">Serine hydrolase</fullName>
    </submittedName>
</protein>
<evidence type="ECO:0000313" key="4">
    <source>
        <dbReference type="Proteomes" id="UP001217500"/>
    </source>
</evidence>
<dbReference type="Gene3D" id="3.40.710.10">
    <property type="entry name" value="DD-peptidase/beta-lactamase superfamily"/>
    <property type="match status" value="1"/>
</dbReference>
<evidence type="ECO:0000256" key="1">
    <source>
        <dbReference type="SAM" id="SignalP"/>
    </source>
</evidence>
<gene>
    <name evidence="3" type="ORF">PH603_05355</name>
</gene>
<dbReference type="Proteomes" id="UP001217500">
    <property type="component" value="Chromosome"/>
</dbReference>
<keyword evidence="4" id="KW-1185">Reference proteome</keyword>
<proteinExistence type="predicted"/>
<organism evidence="3 4">
    <name type="scientific">Gimibacter soli</name>
    <dbReference type="NCBI Taxonomy" id="3024400"/>
    <lineage>
        <taxon>Bacteria</taxon>
        <taxon>Pseudomonadati</taxon>
        <taxon>Pseudomonadota</taxon>
        <taxon>Alphaproteobacteria</taxon>
        <taxon>Kordiimonadales</taxon>
        <taxon>Temperatibacteraceae</taxon>
        <taxon>Gimibacter</taxon>
    </lineage>
</organism>
<dbReference type="InterPro" id="IPR050491">
    <property type="entry name" value="AmpC-like"/>
</dbReference>
<dbReference type="InterPro" id="IPR001466">
    <property type="entry name" value="Beta-lactam-related"/>
</dbReference>
<dbReference type="Pfam" id="PF00144">
    <property type="entry name" value="Beta-lactamase"/>
    <property type="match status" value="1"/>
</dbReference>
<dbReference type="RefSeq" id="WP_289504960.1">
    <property type="nucleotide sequence ID" value="NZ_CP116805.1"/>
</dbReference>
<feature type="domain" description="Beta-lactamase-related" evidence="2">
    <location>
        <begin position="56"/>
        <end position="378"/>
    </location>
</feature>
<dbReference type="SUPFAM" id="SSF56601">
    <property type="entry name" value="beta-lactamase/transpeptidase-like"/>
    <property type="match status" value="1"/>
</dbReference>
<dbReference type="PANTHER" id="PTHR46825">
    <property type="entry name" value="D-ALANYL-D-ALANINE-CARBOXYPEPTIDASE/ENDOPEPTIDASE AMPH"/>
    <property type="match status" value="1"/>
</dbReference>
<dbReference type="GO" id="GO:0016787">
    <property type="term" value="F:hydrolase activity"/>
    <property type="evidence" value="ECO:0007669"/>
    <property type="project" value="UniProtKB-KW"/>
</dbReference>
<dbReference type="EMBL" id="CP116805">
    <property type="protein sequence ID" value="WCL55185.1"/>
    <property type="molecule type" value="Genomic_DNA"/>
</dbReference>